<accession>A0A8J5JT58</accession>
<dbReference type="GO" id="GO:0005737">
    <property type="term" value="C:cytoplasm"/>
    <property type="evidence" value="ECO:0007669"/>
    <property type="project" value="UniProtKB-SubCell"/>
</dbReference>
<dbReference type="PROSITE" id="PS50280">
    <property type="entry name" value="SET"/>
    <property type="match status" value="1"/>
</dbReference>
<dbReference type="PANTHER" id="PTHR46165">
    <property type="entry name" value="SET AND MYND DOMAIN-CONTAINING PROTEIN 4"/>
    <property type="match status" value="1"/>
</dbReference>
<dbReference type="Proteomes" id="UP000747542">
    <property type="component" value="Unassembled WGS sequence"/>
</dbReference>
<evidence type="ECO:0000313" key="11">
    <source>
        <dbReference type="Proteomes" id="UP000747542"/>
    </source>
</evidence>
<evidence type="ECO:0000256" key="1">
    <source>
        <dbReference type="ARBA" id="ARBA00004123"/>
    </source>
</evidence>
<dbReference type="GO" id="GO:0042826">
    <property type="term" value="F:histone deacetylase binding"/>
    <property type="evidence" value="ECO:0007669"/>
    <property type="project" value="TreeGrafter"/>
</dbReference>
<evidence type="ECO:0000259" key="9">
    <source>
        <dbReference type="PROSITE" id="PS50280"/>
    </source>
</evidence>
<dbReference type="OrthoDB" id="6342332at2759"/>
<dbReference type="GO" id="GO:0005634">
    <property type="term" value="C:nucleus"/>
    <property type="evidence" value="ECO:0007669"/>
    <property type="project" value="UniProtKB-SubCell"/>
</dbReference>
<proteinExistence type="predicted"/>
<keyword evidence="11" id="KW-1185">Reference proteome</keyword>
<keyword evidence="5" id="KW-0808">Transferase</keyword>
<dbReference type="GO" id="GO:0032259">
    <property type="term" value="P:methylation"/>
    <property type="evidence" value="ECO:0007669"/>
    <property type="project" value="UniProtKB-KW"/>
</dbReference>
<evidence type="ECO:0000256" key="6">
    <source>
        <dbReference type="ARBA" id="ARBA00022691"/>
    </source>
</evidence>
<comment type="caution">
    <text evidence="10">The sequence shown here is derived from an EMBL/GenBank/DDBJ whole genome shotgun (WGS) entry which is preliminary data.</text>
</comment>
<dbReference type="InterPro" id="IPR001214">
    <property type="entry name" value="SET_dom"/>
</dbReference>
<dbReference type="InterPro" id="IPR044421">
    <property type="entry name" value="SMYD4_SET"/>
</dbReference>
<organism evidence="10 11">
    <name type="scientific">Homarus americanus</name>
    <name type="common">American lobster</name>
    <dbReference type="NCBI Taxonomy" id="6706"/>
    <lineage>
        <taxon>Eukaryota</taxon>
        <taxon>Metazoa</taxon>
        <taxon>Ecdysozoa</taxon>
        <taxon>Arthropoda</taxon>
        <taxon>Crustacea</taxon>
        <taxon>Multicrustacea</taxon>
        <taxon>Malacostraca</taxon>
        <taxon>Eumalacostraca</taxon>
        <taxon>Eucarida</taxon>
        <taxon>Decapoda</taxon>
        <taxon>Pleocyemata</taxon>
        <taxon>Astacidea</taxon>
        <taxon>Nephropoidea</taxon>
        <taxon>Nephropidae</taxon>
        <taxon>Homarus</taxon>
    </lineage>
</organism>
<keyword evidence="4" id="KW-0489">Methyltransferase</keyword>
<keyword evidence="7" id="KW-0539">Nucleus</keyword>
<evidence type="ECO:0000256" key="4">
    <source>
        <dbReference type="ARBA" id="ARBA00022603"/>
    </source>
</evidence>
<evidence type="ECO:0000256" key="5">
    <source>
        <dbReference type="ARBA" id="ARBA00022679"/>
    </source>
</evidence>
<protein>
    <submittedName>
        <fullName evidence="10">SET and MYND domain-containing protein 4-like 6</fullName>
    </submittedName>
</protein>
<keyword evidence="3" id="KW-0963">Cytoplasm</keyword>
<comment type="subcellular location">
    <subcellularLocation>
        <location evidence="2">Cytoplasm</location>
    </subcellularLocation>
    <subcellularLocation>
        <location evidence="1">Nucleus</location>
    </subcellularLocation>
</comment>
<dbReference type="AlphaFoldDB" id="A0A8J5JT58"/>
<comment type="catalytic activity">
    <reaction evidence="8">
        <text>L-lysyl-[protein] + S-adenosyl-L-methionine = N(6)-methyl-L-lysyl-[protein] + S-adenosyl-L-homocysteine + H(+)</text>
        <dbReference type="Rhea" id="RHEA:51736"/>
        <dbReference type="Rhea" id="RHEA-COMP:9752"/>
        <dbReference type="Rhea" id="RHEA-COMP:13053"/>
        <dbReference type="ChEBI" id="CHEBI:15378"/>
        <dbReference type="ChEBI" id="CHEBI:29969"/>
        <dbReference type="ChEBI" id="CHEBI:57856"/>
        <dbReference type="ChEBI" id="CHEBI:59789"/>
        <dbReference type="ChEBI" id="CHEBI:61929"/>
    </reaction>
</comment>
<dbReference type="PANTHER" id="PTHR46165:SF2">
    <property type="entry name" value="SET AND MYND DOMAIN-CONTAINING PROTEIN 4"/>
    <property type="match status" value="1"/>
</dbReference>
<keyword evidence="6" id="KW-0949">S-adenosyl-L-methionine</keyword>
<evidence type="ECO:0000256" key="2">
    <source>
        <dbReference type="ARBA" id="ARBA00004496"/>
    </source>
</evidence>
<evidence type="ECO:0000256" key="8">
    <source>
        <dbReference type="ARBA" id="ARBA00048985"/>
    </source>
</evidence>
<evidence type="ECO:0000256" key="7">
    <source>
        <dbReference type="ARBA" id="ARBA00023242"/>
    </source>
</evidence>
<reference evidence="10" key="1">
    <citation type="journal article" date="2021" name="Sci. Adv.">
        <title>The American lobster genome reveals insights on longevity, neural, and immune adaptations.</title>
        <authorList>
            <person name="Polinski J.M."/>
            <person name="Zimin A.V."/>
            <person name="Clark K.F."/>
            <person name="Kohn A.B."/>
            <person name="Sadowski N."/>
            <person name="Timp W."/>
            <person name="Ptitsyn A."/>
            <person name="Khanna P."/>
            <person name="Romanova D.Y."/>
            <person name="Williams P."/>
            <person name="Greenwood S.J."/>
            <person name="Moroz L.L."/>
            <person name="Walt D.R."/>
            <person name="Bodnar A.G."/>
        </authorList>
    </citation>
    <scope>NUCLEOTIDE SEQUENCE</scope>
    <source>
        <strain evidence="10">GMGI-L3</strain>
    </source>
</reference>
<evidence type="ECO:0000256" key="3">
    <source>
        <dbReference type="ARBA" id="ARBA00022490"/>
    </source>
</evidence>
<gene>
    <name evidence="10" type="primary">Smyd4-L6</name>
    <name evidence="10" type="ORF">Hamer_G019133</name>
</gene>
<dbReference type="GO" id="GO:0008168">
    <property type="term" value="F:methyltransferase activity"/>
    <property type="evidence" value="ECO:0007669"/>
    <property type="project" value="UniProtKB-KW"/>
</dbReference>
<dbReference type="CDD" id="cd10536">
    <property type="entry name" value="SET_SMYD4"/>
    <property type="match status" value="1"/>
</dbReference>
<evidence type="ECO:0000313" key="10">
    <source>
        <dbReference type="EMBL" id="KAG7163862.1"/>
    </source>
</evidence>
<dbReference type="InterPro" id="IPR052097">
    <property type="entry name" value="SET-MYND_domain_protein"/>
</dbReference>
<feature type="domain" description="SET" evidence="9">
    <location>
        <begin position="250"/>
        <end position="536"/>
    </location>
</feature>
<name>A0A8J5JT58_HOMAM</name>
<dbReference type="Pfam" id="PF00856">
    <property type="entry name" value="SET"/>
    <property type="match status" value="1"/>
</dbReference>
<dbReference type="EMBL" id="JAHLQT010026149">
    <property type="protein sequence ID" value="KAG7163862.1"/>
    <property type="molecule type" value="Genomic_DNA"/>
</dbReference>
<sequence>MAPFRQLYSKFRGLLQESWQTNEVTAHFGPTATLDNMFQYLWCRSEAQQVLVPSPGNSRISRKGATESEKFRNEGNRLYRERKLEQALLAYNYSILAAPHPPVGESVPEEPAPEQESLALAYANRSAVLYEMGQFEAALADAQRAIVFGYPPARRHRLQERRAKCLQMLGRLQEAKAVLDDTINNLSSLSLNEKEAATVKTSLTKLLAKCEGSTAPPPTPQHQYERVFYTGPSSPPPVSCPSSDLPCLSDALRIHYTPILGRHLVAQRDIQPGEVLVVEEALAAVVKLDGTLRTHCSHCLRRCPILLPCPTCSLVVFCSEGCRSAGVGGGHGVECELLSALVSLQLDPAAALAFRVLTSTTLTALRATVSTLQHESGSGGGSRPMMQVAHNYRTLYHLEGHATARSESQLQETAAIACVLTRILIEQCPKFLEGHDTHPVAITLEDVVLVGGQLMRLILGLECNVHGSKEVTIGDEAQEGVGKNRGQEVGWSVYSALSLVNHSCMPNTLTTSLGSTKFLYSVSTIPQGAEITDSYGERYVSHGRSARRAALQQHYFFCCGCVACQADWPLYHELPMKPSLRCPSCCQALSGFTCKLCELVCTTTAKLKTGVQLYDAPSTQVQMNKYWSEYVQASAQINSGKVSPDLMATVVNLLMLLDKYTVHPNQAYVSAQETLMTCFDLMGSVHLVTN</sequence>